<dbReference type="Proteomes" id="UP000501780">
    <property type="component" value="Chromosome"/>
</dbReference>
<keyword evidence="2" id="KW-1185">Reference proteome</keyword>
<dbReference type="SUPFAM" id="SSF51126">
    <property type="entry name" value="Pectin lyase-like"/>
    <property type="match status" value="1"/>
</dbReference>
<dbReference type="AlphaFoldDB" id="A0A6H0KJU4"/>
<dbReference type="PROSITE" id="PS51257">
    <property type="entry name" value="PROKAR_LIPOPROTEIN"/>
    <property type="match status" value="1"/>
</dbReference>
<proteinExistence type="predicted"/>
<dbReference type="CDD" id="cd13121">
    <property type="entry name" value="BF2867_like_C"/>
    <property type="match status" value="1"/>
</dbReference>
<organism evidence="1 2">
    <name type="scientific">Bacteroides faecium</name>
    <dbReference type="NCBI Taxonomy" id="2715212"/>
    <lineage>
        <taxon>Bacteria</taxon>
        <taxon>Pseudomonadati</taxon>
        <taxon>Bacteroidota</taxon>
        <taxon>Bacteroidia</taxon>
        <taxon>Bacteroidales</taxon>
        <taxon>Bacteroidaceae</taxon>
        <taxon>Bacteroides</taxon>
    </lineage>
</organism>
<reference evidence="1 2" key="1">
    <citation type="submission" date="2020-03" db="EMBL/GenBank/DDBJ databases">
        <title>Genomic analysis of Bacteroides faecium CBA7301.</title>
        <authorList>
            <person name="Kim J."/>
            <person name="Roh S.W."/>
        </authorList>
    </citation>
    <scope>NUCLEOTIDE SEQUENCE [LARGE SCALE GENOMIC DNA]</scope>
    <source>
        <strain evidence="1 2">CBA7301</strain>
    </source>
</reference>
<dbReference type="InterPro" id="IPR042278">
    <property type="entry name" value="Mfa-like_1_N"/>
</dbReference>
<dbReference type="KEGG" id="bfc:BacF7301_05885"/>
<dbReference type="Gene3D" id="2.60.40.2620">
    <property type="entry name" value="Fimbrillin-like"/>
    <property type="match status" value="1"/>
</dbReference>
<dbReference type="EMBL" id="CP050831">
    <property type="protein sequence ID" value="QIU93706.1"/>
    <property type="molecule type" value="Genomic_DNA"/>
</dbReference>
<name>A0A6H0KJU4_9BACE</name>
<evidence type="ECO:0000313" key="1">
    <source>
        <dbReference type="EMBL" id="QIU93706.1"/>
    </source>
</evidence>
<dbReference type="Pfam" id="PF13149">
    <property type="entry name" value="Mfa_like_1"/>
    <property type="match status" value="1"/>
</dbReference>
<protein>
    <submittedName>
        <fullName evidence="1">Fimbrillin family protein</fullName>
    </submittedName>
</protein>
<gene>
    <name evidence="1" type="ORF">BacF7301_05885</name>
</gene>
<dbReference type="RefSeq" id="WP_167961087.1">
    <property type="nucleotide sequence ID" value="NZ_CP050831.1"/>
</dbReference>
<dbReference type="InterPro" id="IPR011050">
    <property type="entry name" value="Pectin_lyase_fold/virulence"/>
</dbReference>
<sequence length="719" mass="75427">MKITKLIVAACILTGIAACDTDKDMAVYGEDSGAIQIEAAINTAFTRSNPGAAGEQQKQFNEGDQIQLTCEDGYLTYALSGGKWAPTDNYYLRWGAEPVTYSAFYPVVSGASTLNFTLPANQQRLENLANADYMTCTVANATDDGSRILRLGMNRKMAKVIMTLADVSGQGKVQGVKIGSYQGYTNGEVVSGTSLISPFITVPEGGKAGQNGCSYTAIVVPGKAGASATFVSLNYLGEDLVMPGIPELQPGKCYEFTLKVEGSVISISEPIVSPWDSGTIQGGDAEELQLAAYYVKEQPAGNATGMDWDNAMGVDALRNLLQVNGNSAVSNANAVKLDGKKIYVAAGSYEIAKENSGVKIEYSGYSKQVEITVEGGYDPTSTGTDLTKRDVGKYTTAFVRNTASNASATTNAMFCLGNQIDITFDGCTFDGQYKQGDKGDVNGFYAAAGQGNASLQLKNCIVKNFNRESASDAGAAIKIAKGSVFLERVELVNNRALNRGGAILTNNAASVLFMNNCLLHENYAPGAWGTTIHAGNGYVCMNNVTILGTTGTAGNSITVNGDARFMLSNTTIVGNLGNPNGVFRAGKGASLVVNSLFAKGAGVKTICIDKNTSTHITSGGYNVYQAADAGWGAIDTDTDYSSQSLPSAALTDGVYQWTVTGTIDEFATKQAVINAVKSFDAAVGQQFINWVGEDGFGVDQRGAARNAGKMQAGAYDAGL</sequence>
<dbReference type="InterPro" id="IPR025049">
    <property type="entry name" value="Mfa-like_1"/>
</dbReference>
<accession>A0A6H0KJU4</accession>
<dbReference type="Gene3D" id="2.60.40.2630">
    <property type="match status" value="1"/>
</dbReference>
<evidence type="ECO:0000313" key="2">
    <source>
        <dbReference type="Proteomes" id="UP000501780"/>
    </source>
</evidence>
<dbReference type="CDD" id="cd13120">
    <property type="entry name" value="BF2867_like_N"/>
    <property type="match status" value="1"/>
</dbReference>